<keyword evidence="3" id="KW-1185">Reference proteome</keyword>
<feature type="compositionally biased region" description="Polar residues" evidence="1">
    <location>
        <begin position="12"/>
        <end position="29"/>
    </location>
</feature>
<dbReference type="OrthoDB" id="5978872at2759"/>
<protein>
    <submittedName>
        <fullName evidence="2">TNF receptor-associated factor 3</fullName>
    </submittedName>
</protein>
<feature type="region of interest" description="Disordered" evidence="1">
    <location>
        <begin position="1"/>
        <end position="29"/>
    </location>
</feature>
<comment type="caution">
    <text evidence="2">The sequence shown here is derived from an EMBL/GenBank/DDBJ whole genome shotgun (WGS) entry which is preliminary data.</text>
</comment>
<evidence type="ECO:0000313" key="2">
    <source>
        <dbReference type="EMBL" id="CAB3986399.1"/>
    </source>
</evidence>
<organism evidence="2 3">
    <name type="scientific">Paramuricea clavata</name>
    <name type="common">Red gorgonian</name>
    <name type="synonym">Violescent sea-whip</name>
    <dbReference type="NCBI Taxonomy" id="317549"/>
    <lineage>
        <taxon>Eukaryota</taxon>
        <taxon>Metazoa</taxon>
        <taxon>Cnidaria</taxon>
        <taxon>Anthozoa</taxon>
        <taxon>Octocorallia</taxon>
        <taxon>Malacalcyonacea</taxon>
        <taxon>Plexauridae</taxon>
        <taxon>Paramuricea</taxon>
    </lineage>
</organism>
<accession>A0A7D9HL02</accession>
<evidence type="ECO:0000313" key="3">
    <source>
        <dbReference type="Proteomes" id="UP001152795"/>
    </source>
</evidence>
<dbReference type="Pfam" id="PF03564">
    <property type="entry name" value="DUF1759"/>
    <property type="match status" value="1"/>
</dbReference>
<proteinExistence type="predicted"/>
<dbReference type="EMBL" id="CACRXK020001010">
    <property type="protein sequence ID" value="CAB3986399.1"/>
    <property type="molecule type" value="Genomic_DNA"/>
</dbReference>
<evidence type="ECO:0000256" key="1">
    <source>
        <dbReference type="SAM" id="MobiDB-lite"/>
    </source>
</evidence>
<gene>
    <name evidence="2" type="ORF">PACLA_8A010536</name>
</gene>
<sequence>MNVHENPDVETAQPNTPVESIVDSPTPSLQPVHAHMVRAKLPKLKVKKFHSKLEDWQEFWDDFESVIHRNGSLSNVDKFNYLRALLTGQAKSVIAGFSLTSANYESAVQRLRKRYGKNTLIKCTHIQELLTVQQVYSVRDCGRLRVLFDKIETHYHGLEALGVDEATYSDIVVPAILEKIPEVVHLTISRDKLHSDWSMNDVLTALEKEIELREKYQTNRQKEMYNGRNNGPSTGSVLNVVKQDESCVLSRETPP</sequence>
<name>A0A7D9HL02_PARCT</name>
<reference evidence="2" key="1">
    <citation type="submission" date="2020-04" db="EMBL/GenBank/DDBJ databases">
        <authorList>
            <person name="Alioto T."/>
            <person name="Alioto T."/>
            <person name="Gomez Garrido J."/>
        </authorList>
    </citation>
    <scope>NUCLEOTIDE SEQUENCE</scope>
    <source>
        <strain evidence="2">A484AB</strain>
    </source>
</reference>
<dbReference type="InterPro" id="IPR005312">
    <property type="entry name" value="DUF1759"/>
</dbReference>
<keyword evidence="2" id="KW-0675">Receptor</keyword>
<dbReference type="AlphaFoldDB" id="A0A7D9HL02"/>
<dbReference type="PANTHER" id="PTHR22954">
    <property type="entry name" value="RETROVIRAL PROTEASE-RELATED"/>
    <property type="match status" value="1"/>
</dbReference>
<dbReference type="Proteomes" id="UP001152795">
    <property type="component" value="Unassembled WGS sequence"/>
</dbReference>
<dbReference type="PANTHER" id="PTHR22954:SF3">
    <property type="entry name" value="PROTEIN CBG08539"/>
    <property type="match status" value="1"/>
</dbReference>